<dbReference type="AlphaFoldDB" id="A0A7G7ME56"/>
<dbReference type="InterPro" id="IPR036527">
    <property type="entry name" value="SCP2_sterol-bd_dom_sf"/>
</dbReference>
<dbReference type="Pfam" id="PF01638">
    <property type="entry name" value="HxlR"/>
    <property type="match status" value="1"/>
</dbReference>
<dbReference type="PANTHER" id="PTHR33204">
    <property type="entry name" value="TRANSCRIPTIONAL REGULATOR, MARR FAMILY"/>
    <property type="match status" value="1"/>
</dbReference>
<evidence type="ECO:0000256" key="1">
    <source>
        <dbReference type="ARBA" id="ARBA00023015"/>
    </source>
</evidence>
<sequence>MNFEQGGPVRTYGEACPVAHALDAVGDRWSLLVVRELRLGPRRYSDLAAALPGIGPSVLSQRLRDLVDAGVLEQRGTGYGLTAWGVGLEPVFRALAAWGMASPTPRTGPISTDSVLLGLRTFFARTPGWDAVVEIRAGREVYRVVVVDGELRELSRGAPAQVPDAVLTGDDLTALAAGTDALDHAVASGTLTVTGDAAAVRRLVTSTARPPSQ</sequence>
<dbReference type="PROSITE" id="PS51118">
    <property type="entry name" value="HTH_HXLR"/>
    <property type="match status" value="1"/>
</dbReference>
<dbReference type="InterPro" id="IPR036390">
    <property type="entry name" value="WH_DNA-bd_sf"/>
</dbReference>
<keyword evidence="2" id="KW-0238">DNA-binding</keyword>
<dbReference type="InterPro" id="IPR036388">
    <property type="entry name" value="WH-like_DNA-bd_sf"/>
</dbReference>
<evidence type="ECO:0000259" key="4">
    <source>
        <dbReference type="PROSITE" id="PS51118"/>
    </source>
</evidence>
<dbReference type="Gene3D" id="1.10.10.10">
    <property type="entry name" value="Winged helix-like DNA-binding domain superfamily/Winged helix DNA-binding domain"/>
    <property type="match status" value="1"/>
</dbReference>
<dbReference type="InterPro" id="IPR002577">
    <property type="entry name" value="HTH_HxlR"/>
</dbReference>
<keyword evidence="1" id="KW-0805">Transcription regulation</keyword>
<dbReference type="PANTHER" id="PTHR33204:SF18">
    <property type="entry name" value="TRANSCRIPTIONAL REGULATORY PROTEIN"/>
    <property type="match status" value="1"/>
</dbReference>
<dbReference type="SUPFAM" id="SSF55718">
    <property type="entry name" value="SCP-like"/>
    <property type="match status" value="1"/>
</dbReference>
<protein>
    <submittedName>
        <fullName evidence="5">Transcriptional regulator</fullName>
    </submittedName>
</protein>
<dbReference type="CDD" id="cd00090">
    <property type="entry name" value="HTH_ARSR"/>
    <property type="match status" value="1"/>
</dbReference>
<dbReference type="Proteomes" id="UP000515728">
    <property type="component" value="Chromosome"/>
</dbReference>
<dbReference type="Gene3D" id="3.30.1050.10">
    <property type="entry name" value="SCP2 sterol-binding domain"/>
    <property type="match status" value="1"/>
</dbReference>
<dbReference type="EMBL" id="CP060131">
    <property type="protein sequence ID" value="QNG51067.1"/>
    <property type="molecule type" value="Genomic_DNA"/>
</dbReference>
<keyword evidence="3" id="KW-0804">Transcription</keyword>
<feature type="domain" description="HTH hxlR-type" evidence="4">
    <location>
        <begin position="16"/>
        <end position="107"/>
    </location>
</feature>
<evidence type="ECO:0000313" key="5">
    <source>
        <dbReference type="EMBL" id="QNG51067.1"/>
    </source>
</evidence>
<name>A0A7G7ME56_9PSEU</name>
<dbReference type="KEGG" id="ppel:H6H00_23250"/>
<gene>
    <name evidence="5" type="ORF">H6H00_23250</name>
</gene>
<proteinExistence type="predicted"/>
<evidence type="ECO:0000256" key="2">
    <source>
        <dbReference type="ARBA" id="ARBA00023125"/>
    </source>
</evidence>
<keyword evidence="6" id="KW-1185">Reference proteome</keyword>
<accession>A0A7G7ME56</accession>
<evidence type="ECO:0000313" key="6">
    <source>
        <dbReference type="Proteomes" id="UP000515728"/>
    </source>
</evidence>
<dbReference type="GO" id="GO:0003677">
    <property type="term" value="F:DNA binding"/>
    <property type="evidence" value="ECO:0007669"/>
    <property type="project" value="UniProtKB-KW"/>
</dbReference>
<organism evidence="5 6">
    <name type="scientific">Pseudonocardia petroleophila</name>
    <dbReference type="NCBI Taxonomy" id="37331"/>
    <lineage>
        <taxon>Bacteria</taxon>
        <taxon>Bacillati</taxon>
        <taxon>Actinomycetota</taxon>
        <taxon>Actinomycetes</taxon>
        <taxon>Pseudonocardiales</taxon>
        <taxon>Pseudonocardiaceae</taxon>
        <taxon>Pseudonocardia</taxon>
    </lineage>
</organism>
<dbReference type="SUPFAM" id="SSF46785">
    <property type="entry name" value="Winged helix' DNA-binding domain"/>
    <property type="match status" value="1"/>
</dbReference>
<dbReference type="InterPro" id="IPR011991">
    <property type="entry name" value="ArsR-like_HTH"/>
</dbReference>
<evidence type="ECO:0000256" key="3">
    <source>
        <dbReference type="ARBA" id="ARBA00023163"/>
    </source>
</evidence>
<reference evidence="5 6" key="1">
    <citation type="submission" date="2020-08" db="EMBL/GenBank/DDBJ databases">
        <authorList>
            <person name="Mo P."/>
        </authorList>
    </citation>
    <scope>NUCLEOTIDE SEQUENCE [LARGE SCALE GENOMIC DNA]</scope>
    <source>
        <strain evidence="5 6">CGMCC 4.1532</strain>
    </source>
</reference>